<reference evidence="3 4" key="1">
    <citation type="journal article" date="2016" name="Antonie Van Leeuwenhoek">
        <title>Dongia soli sp. nov., isolated from soil from Dokdo, Korea.</title>
        <authorList>
            <person name="Kim D.U."/>
            <person name="Lee H."/>
            <person name="Kim H."/>
            <person name="Kim S.G."/>
            <person name="Ka J.O."/>
        </authorList>
    </citation>
    <scope>NUCLEOTIDE SEQUENCE [LARGE SCALE GENOMIC DNA]</scope>
    <source>
        <strain evidence="3 4">D78</strain>
    </source>
</reference>
<dbReference type="Pfam" id="PF01243">
    <property type="entry name" value="PNPOx_N"/>
    <property type="match status" value="1"/>
</dbReference>
<dbReference type="InterPro" id="IPR011576">
    <property type="entry name" value="Pyridox_Oxase_N"/>
</dbReference>
<dbReference type="InterPro" id="IPR012349">
    <property type="entry name" value="Split_barrel_FMN-bd"/>
</dbReference>
<dbReference type="SUPFAM" id="SSF50475">
    <property type="entry name" value="FMN-binding split barrel"/>
    <property type="match status" value="1"/>
</dbReference>
<protein>
    <submittedName>
        <fullName evidence="3">Pyridoxamine 5'-phosphate oxidase family protein</fullName>
    </submittedName>
</protein>
<feature type="domain" description="Pyridoxamine 5'-phosphate oxidase N-terminal" evidence="2">
    <location>
        <begin position="33"/>
        <end position="152"/>
    </location>
</feature>
<proteinExistence type="predicted"/>
<name>A0ABU5EHP1_9PROT</name>
<evidence type="ECO:0000256" key="1">
    <source>
        <dbReference type="SAM" id="MobiDB-lite"/>
    </source>
</evidence>
<dbReference type="EMBL" id="JAXCLW010000007">
    <property type="protein sequence ID" value="MDY0885035.1"/>
    <property type="molecule type" value="Genomic_DNA"/>
</dbReference>
<organism evidence="3 4">
    <name type="scientific">Dongia soli</name>
    <dbReference type="NCBI Taxonomy" id="600628"/>
    <lineage>
        <taxon>Bacteria</taxon>
        <taxon>Pseudomonadati</taxon>
        <taxon>Pseudomonadota</taxon>
        <taxon>Alphaproteobacteria</taxon>
        <taxon>Rhodospirillales</taxon>
        <taxon>Dongiaceae</taxon>
        <taxon>Dongia</taxon>
    </lineage>
</organism>
<feature type="compositionally biased region" description="Basic and acidic residues" evidence="1">
    <location>
        <begin position="205"/>
        <end position="216"/>
    </location>
</feature>
<dbReference type="PANTHER" id="PTHR42815:SF2">
    <property type="entry name" value="FAD-BINDING, PUTATIVE (AFU_ORTHOLOGUE AFUA_6G07600)-RELATED"/>
    <property type="match status" value="1"/>
</dbReference>
<dbReference type="NCBIfam" id="TIGR04025">
    <property type="entry name" value="PPOX_FMN_DR2398"/>
    <property type="match status" value="1"/>
</dbReference>
<feature type="region of interest" description="Disordered" evidence="1">
    <location>
        <begin position="189"/>
        <end position="216"/>
    </location>
</feature>
<comment type="caution">
    <text evidence="3">The sequence shown here is derived from an EMBL/GenBank/DDBJ whole genome shotgun (WGS) entry which is preliminary data.</text>
</comment>
<evidence type="ECO:0000313" key="3">
    <source>
        <dbReference type="EMBL" id="MDY0885035.1"/>
    </source>
</evidence>
<sequence>MAFDPTPVRSDEALRAVIGHPEGLAVAKAIHRLDKHCRRFIELSPFLCLGSADGAGRADISPRGDRPGFVRVLDDRTLLIPERPGNARIDSLTNILENPNVALIFIIPGFEDTLRVNGTAEVTVNKDLLAPSAVDGRAPKAGIIVTVEEAFLHCAKAFRRSRLWSAEPQVDRKEMPSLARIIMEQVSEVRRERGPDEDEVAAADRSLEEDYRTELY</sequence>
<dbReference type="RefSeq" id="WP_320510107.1">
    <property type="nucleotide sequence ID" value="NZ_JAXCLW010000007.1"/>
</dbReference>
<evidence type="ECO:0000313" key="4">
    <source>
        <dbReference type="Proteomes" id="UP001279642"/>
    </source>
</evidence>
<keyword evidence="4" id="KW-1185">Reference proteome</keyword>
<evidence type="ECO:0000259" key="2">
    <source>
        <dbReference type="Pfam" id="PF01243"/>
    </source>
</evidence>
<dbReference type="Gene3D" id="2.30.110.10">
    <property type="entry name" value="Electron Transport, Fmn-binding Protein, Chain A"/>
    <property type="match status" value="1"/>
</dbReference>
<dbReference type="InterPro" id="IPR024029">
    <property type="entry name" value="Pyridox_Oxase_FMN-dep"/>
</dbReference>
<accession>A0ABU5EHP1</accession>
<dbReference type="PANTHER" id="PTHR42815">
    <property type="entry name" value="FAD-BINDING, PUTATIVE (AFU_ORTHOLOGUE AFUA_6G07600)-RELATED"/>
    <property type="match status" value="1"/>
</dbReference>
<dbReference type="Proteomes" id="UP001279642">
    <property type="component" value="Unassembled WGS sequence"/>
</dbReference>
<gene>
    <name evidence="3" type="ORF">SMD27_19485</name>
</gene>